<sequence>MNTRLAALVGNGLSIAFNEDLELGSITRAVVDAIREEDGNDVVIAMRELAERALPDGVSGDEDFEILVDSFGAESKTLEMLSRLAELKDPGDKALLAAIVQTSEFALRVRDVGISHVLEVIHSRSHASHDEADHLFSLVEGVTSAFDEVTFGNLNYDTLLLAALMHVCDSRLADMVMVRRNAQFG</sequence>
<evidence type="ECO:0000313" key="1">
    <source>
        <dbReference type="EMBL" id="GAA3042452.1"/>
    </source>
</evidence>
<dbReference type="Proteomes" id="UP001501035">
    <property type="component" value="Unassembled WGS sequence"/>
</dbReference>
<dbReference type="EMBL" id="BAAAVS010000042">
    <property type="protein sequence ID" value="GAA3042452.1"/>
    <property type="molecule type" value="Genomic_DNA"/>
</dbReference>
<name>A0ABP6LJV8_9ACTN</name>
<proteinExistence type="predicted"/>
<gene>
    <name evidence="1" type="ORF">GCM10010528_22800</name>
</gene>
<protein>
    <submittedName>
        <fullName evidence="1">Uncharacterized protein</fullName>
    </submittedName>
</protein>
<comment type="caution">
    <text evidence="1">The sequence shown here is derived from an EMBL/GenBank/DDBJ whole genome shotgun (WGS) entry which is preliminary data.</text>
</comment>
<organism evidence="1 2">
    <name type="scientific">Gordonia defluvii</name>
    <dbReference type="NCBI Taxonomy" id="283718"/>
    <lineage>
        <taxon>Bacteria</taxon>
        <taxon>Bacillati</taxon>
        <taxon>Actinomycetota</taxon>
        <taxon>Actinomycetes</taxon>
        <taxon>Mycobacteriales</taxon>
        <taxon>Gordoniaceae</taxon>
        <taxon>Gordonia</taxon>
    </lineage>
</organism>
<evidence type="ECO:0000313" key="2">
    <source>
        <dbReference type="Proteomes" id="UP001501035"/>
    </source>
</evidence>
<accession>A0ABP6LJV8</accession>
<reference evidence="2" key="1">
    <citation type="journal article" date="2019" name="Int. J. Syst. Evol. Microbiol.">
        <title>The Global Catalogue of Microorganisms (GCM) 10K type strain sequencing project: providing services to taxonomists for standard genome sequencing and annotation.</title>
        <authorList>
            <consortium name="The Broad Institute Genomics Platform"/>
            <consortium name="The Broad Institute Genome Sequencing Center for Infectious Disease"/>
            <person name="Wu L."/>
            <person name="Ma J."/>
        </authorList>
    </citation>
    <scope>NUCLEOTIDE SEQUENCE [LARGE SCALE GENOMIC DNA]</scope>
    <source>
        <strain evidence="2">JCM 14234</strain>
    </source>
</reference>
<keyword evidence="2" id="KW-1185">Reference proteome</keyword>